<dbReference type="GO" id="GO:0003677">
    <property type="term" value="F:DNA binding"/>
    <property type="evidence" value="ECO:0007669"/>
    <property type="project" value="InterPro"/>
</dbReference>
<dbReference type="Gene3D" id="3.40.50.10110">
    <property type="entry name" value="DNA polymerase III subunit chi"/>
    <property type="match status" value="1"/>
</dbReference>
<name>A0A1H6QN89_9RHOB</name>
<dbReference type="EMBL" id="FNYD01000001">
    <property type="protein sequence ID" value="SEI45049.1"/>
    <property type="molecule type" value="Genomic_DNA"/>
</dbReference>
<dbReference type="Proteomes" id="UP000199379">
    <property type="component" value="Unassembled WGS sequence"/>
</dbReference>
<dbReference type="GO" id="GO:0003887">
    <property type="term" value="F:DNA-directed DNA polymerase activity"/>
    <property type="evidence" value="ECO:0007669"/>
    <property type="project" value="InterPro"/>
</dbReference>
<gene>
    <name evidence="1" type="ORF">SAMN05444007_101224</name>
</gene>
<organism evidence="1 2">
    <name type="scientific">Cribrihabitans marinus</name>
    <dbReference type="NCBI Taxonomy" id="1227549"/>
    <lineage>
        <taxon>Bacteria</taxon>
        <taxon>Pseudomonadati</taxon>
        <taxon>Pseudomonadota</taxon>
        <taxon>Alphaproteobacteria</taxon>
        <taxon>Rhodobacterales</taxon>
        <taxon>Paracoccaceae</taxon>
        <taxon>Cribrihabitans</taxon>
    </lineage>
</organism>
<dbReference type="PANTHER" id="PTHR38767:SF1">
    <property type="entry name" value="DNA POLYMERASE III SUBUNIT CHI"/>
    <property type="match status" value="1"/>
</dbReference>
<dbReference type="SUPFAM" id="SSF102400">
    <property type="entry name" value="DNA polymerase III chi subunit"/>
    <property type="match status" value="1"/>
</dbReference>
<accession>A0A1H6QN89</accession>
<dbReference type="NCBIfam" id="NF004347">
    <property type="entry name" value="PRK05728.1-4"/>
    <property type="match status" value="1"/>
</dbReference>
<dbReference type="RefSeq" id="WP_092361694.1">
    <property type="nucleotide sequence ID" value="NZ_BMGV01000001.1"/>
</dbReference>
<dbReference type="InterPro" id="IPR007459">
    <property type="entry name" value="DNA_pol3_chi"/>
</dbReference>
<dbReference type="STRING" id="1227549.SAMN05444007_101224"/>
<sequence length="152" mass="16577">MGAVYFYHLTRRPLEETLPVLLDKARGAGWRIAVRGRDPGRLDWLDERLWLGPEDGFLPHGRAGGPHDADQPILLTTAAEAPNGAVCVMAVDGAEVAPDEVAALERVCILFDGTDPQAVQTARDQWKALTGAGCPAQYWSEESGRWEKKAEA</sequence>
<evidence type="ECO:0000313" key="2">
    <source>
        <dbReference type="Proteomes" id="UP000199379"/>
    </source>
</evidence>
<evidence type="ECO:0000313" key="1">
    <source>
        <dbReference type="EMBL" id="SEI45049.1"/>
    </source>
</evidence>
<dbReference type="GO" id="GO:0032298">
    <property type="term" value="P:positive regulation of DNA-templated DNA replication initiation"/>
    <property type="evidence" value="ECO:0007669"/>
    <property type="project" value="TreeGrafter"/>
</dbReference>
<dbReference type="OrthoDB" id="9795973at2"/>
<dbReference type="GO" id="GO:0006260">
    <property type="term" value="P:DNA replication"/>
    <property type="evidence" value="ECO:0007669"/>
    <property type="project" value="InterPro"/>
</dbReference>
<dbReference type="Pfam" id="PF04364">
    <property type="entry name" value="DNA_pol3_chi"/>
    <property type="match status" value="1"/>
</dbReference>
<protein>
    <submittedName>
        <fullName evidence="1">DNA polymerase III, chi subunit</fullName>
    </submittedName>
</protein>
<proteinExistence type="predicted"/>
<keyword evidence="2" id="KW-1185">Reference proteome</keyword>
<dbReference type="PANTHER" id="PTHR38767">
    <property type="entry name" value="DNA POLYMERASE III SUBUNIT CHI"/>
    <property type="match status" value="1"/>
</dbReference>
<dbReference type="AlphaFoldDB" id="A0A1H6QN89"/>
<reference evidence="1 2" key="1">
    <citation type="submission" date="2016-10" db="EMBL/GenBank/DDBJ databases">
        <authorList>
            <person name="de Groot N.N."/>
        </authorList>
    </citation>
    <scope>NUCLEOTIDE SEQUENCE [LARGE SCALE GENOMIC DNA]</scope>
    <source>
        <strain evidence="1 2">DSM 29340</strain>
    </source>
</reference>
<dbReference type="InterPro" id="IPR036768">
    <property type="entry name" value="PolIII_chi_sf"/>
</dbReference>